<proteinExistence type="predicted"/>
<keyword evidence="2" id="KW-1185">Reference proteome</keyword>
<name>A0ABT1Y675_9FIRM</name>
<reference evidence="1 2" key="1">
    <citation type="submission" date="2022-08" db="EMBL/GenBank/DDBJ databases">
        <title>Proteogenomics of the novel Dehalobacterium formicoaceticum strain EZ94 highlights a key role of methyltransferases during anaerobic dichloromethane degradation.</title>
        <authorList>
            <person name="Wasmund K."/>
        </authorList>
    </citation>
    <scope>NUCLEOTIDE SEQUENCE [LARGE SCALE GENOMIC DNA]</scope>
    <source>
        <strain evidence="1 2">EZ94</strain>
    </source>
</reference>
<dbReference type="EMBL" id="JANPWE010000007">
    <property type="protein sequence ID" value="MCR6546390.1"/>
    <property type="molecule type" value="Genomic_DNA"/>
</dbReference>
<organism evidence="1 2">
    <name type="scientific">Dehalobacterium formicoaceticum</name>
    <dbReference type="NCBI Taxonomy" id="51515"/>
    <lineage>
        <taxon>Bacteria</taxon>
        <taxon>Bacillati</taxon>
        <taxon>Bacillota</taxon>
        <taxon>Clostridia</taxon>
        <taxon>Eubacteriales</taxon>
        <taxon>Peptococcaceae</taxon>
        <taxon>Dehalobacterium</taxon>
    </lineage>
</organism>
<dbReference type="Proteomes" id="UP001524944">
    <property type="component" value="Unassembled WGS sequence"/>
</dbReference>
<evidence type="ECO:0000313" key="1">
    <source>
        <dbReference type="EMBL" id="MCR6546390.1"/>
    </source>
</evidence>
<accession>A0ABT1Y675</accession>
<dbReference type="RefSeq" id="WP_089610454.1">
    <property type="nucleotide sequence ID" value="NZ_CP022121.1"/>
</dbReference>
<evidence type="ECO:0008006" key="3">
    <source>
        <dbReference type="Google" id="ProtNLM"/>
    </source>
</evidence>
<comment type="caution">
    <text evidence="1">The sequence shown here is derived from an EMBL/GenBank/DDBJ whole genome shotgun (WGS) entry which is preliminary data.</text>
</comment>
<gene>
    <name evidence="1" type="ORF">NVS47_12865</name>
</gene>
<evidence type="ECO:0000313" key="2">
    <source>
        <dbReference type="Proteomes" id="UP001524944"/>
    </source>
</evidence>
<protein>
    <recommendedName>
        <fullName evidence="3">YtkA-like domain-containing protein</fullName>
    </recommendedName>
</protein>
<sequence>MSPKPIIGFSTPVKGVTVKPESAHMGEPLNISADYFPGDKANIELMPTHPEELKMERIKVKTVPSFDGSMDCSFILSQPIGTTADGSPVEICAGEWTLVVRTDKTVIEHNFTILE</sequence>